<keyword evidence="2" id="KW-0479">Metal-binding</keyword>
<organism evidence="6 7">
    <name type="scientific">Robinsoniella peoriensis</name>
    <dbReference type="NCBI Taxonomy" id="180332"/>
    <lineage>
        <taxon>Bacteria</taxon>
        <taxon>Bacillati</taxon>
        <taxon>Bacillota</taxon>
        <taxon>Clostridia</taxon>
        <taxon>Lachnospirales</taxon>
        <taxon>Lachnospiraceae</taxon>
        <taxon>Robinsoniella</taxon>
    </lineage>
</organism>
<reference evidence="6 7" key="1">
    <citation type="journal article" date="2019" name="Anaerobe">
        <title>Detection of Robinsoniella peoriensis in multiple bone samples of a trauma patient.</title>
        <authorList>
            <person name="Schrottner P."/>
            <person name="Hartwich K."/>
            <person name="Bunk B."/>
            <person name="Schober I."/>
            <person name="Helbig S."/>
            <person name="Rudolph W.W."/>
            <person name="Gunzer F."/>
        </authorList>
    </citation>
    <scope>NUCLEOTIDE SEQUENCE [LARGE SCALE GENOMIC DNA]</scope>
    <source>
        <strain evidence="6 7">DSM 106044</strain>
    </source>
</reference>
<dbReference type="STRING" id="180332.GCA_000797495_00623"/>
<accession>A0A4U8Q4D1</accession>
<evidence type="ECO:0000259" key="5">
    <source>
        <dbReference type="Pfam" id="PF00884"/>
    </source>
</evidence>
<dbReference type="InterPro" id="IPR050738">
    <property type="entry name" value="Sulfatase"/>
</dbReference>
<dbReference type="PROSITE" id="PS00523">
    <property type="entry name" value="SULFATASE_1"/>
    <property type="match status" value="1"/>
</dbReference>
<evidence type="ECO:0000256" key="3">
    <source>
        <dbReference type="ARBA" id="ARBA00022801"/>
    </source>
</evidence>
<dbReference type="PROSITE" id="PS00149">
    <property type="entry name" value="SULFATASE_2"/>
    <property type="match status" value="1"/>
</dbReference>
<proteinExistence type="inferred from homology"/>
<dbReference type="Gene3D" id="3.30.1120.10">
    <property type="match status" value="1"/>
</dbReference>
<dbReference type="GO" id="GO:0046872">
    <property type="term" value="F:metal ion binding"/>
    <property type="evidence" value="ECO:0007669"/>
    <property type="project" value="UniProtKB-KW"/>
</dbReference>
<evidence type="ECO:0000313" key="7">
    <source>
        <dbReference type="Proteomes" id="UP000306509"/>
    </source>
</evidence>
<dbReference type="Gene3D" id="3.40.720.10">
    <property type="entry name" value="Alkaline Phosphatase, subunit A"/>
    <property type="match status" value="1"/>
</dbReference>
<keyword evidence="3 6" id="KW-0378">Hydrolase</keyword>
<dbReference type="InterPro" id="IPR000917">
    <property type="entry name" value="Sulfatase_N"/>
</dbReference>
<evidence type="ECO:0000256" key="1">
    <source>
        <dbReference type="ARBA" id="ARBA00008779"/>
    </source>
</evidence>
<comment type="caution">
    <text evidence="6">The sequence shown here is derived from an EMBL/GenBank/DDBJ whole genome shotgun (WGS) entry which is preliminary data.</text>
</comment>
<dbReference type="EMBL" id="QGQD01000067">
    <property type="protein sequence ID" value="TLC99674.1"/>
    <property type="molecule type" value="Genomic_DNA"/>
</dbReference>
<dbReference type="AlphaFoldDB" id="A0A4U8Q4D1"/>
<dbReference type="CDD" id="cd16143">
    <property type="entry name" value="ARS_like"/>
    <property type="match status" value="1"/>
</dbReference>
<dbReference type="PANTHER" id="PTHR42693:SF53">
    <property type="entry name" value="ENDO-4-O-SULFATASE"/>
    <property type="match status" value="1"/>
</dbReference>
<dbReference type="RefSeq" id="WP_138003141.1">
    <property type="nucleotide sequence ID" value="NZ_QGQD01000067.1"/>
</dbReference>
<protein>
    <submittedName>
        <fullName evidence="6">Arylsulfatase</fullName>
        <ecNumber evidence="6">3.1.6.1</ecNumber>
    </submittedName>
</protein>
<dbReference type="InterPro" id="IPR024607">
    <property type="entry name" value="Sulfatase_CS"/>
</dbReference>
<keyword evidence="4" id="KW-0106">Calcium</keyword>
<sequence>MGKPKKRPNLIYILADDMGYGDISAYNENCPFQTPNLDRLCENGIRFTDAHASSAVCTPSRYSILTGRYNWRSRLKSYVVGGYSAPLLEPGRMTVANLLKEQGYQTAMIGKWHLGMDFAKFEDFREAEEFGASDGVDYAGKIKGSPVEHGFDYYFGISGSLDMPPYVYIENDHFTAKPDHETQNTGKKFWRKGPAAAGFVHENVLDELTDRVLDKIEEYKENPFFIYFPMPAPHTPILPAKRFLGKSGTNTYGDFVLHCDDAAGRITKKLEELGLLENTVILYTSDNGCSPMADYEELKAAGHNPSYVFRGTKADIYEGGHRVPLIMHWPELIPAGGVCDRVVCLCDLMATLADYFDYPLPENAGEDSVSNLPLWKDAKGPEVRRDVVHQSIDGSLSIRKGMMKLEMCPGSGGWSDPKPGEEDQNLPRFQLYDLSEDIGERVNVIEQYPELAKELRHQLKEYILNGRSTPGPRQKNDGQEVWETILWMTEPDDIQLKMYR</sequence>
<feature type="domain" description="Sulfatase N-terminal" evidence="5">
    <location>
        <begin position="8"/>
        <end position="357"/>
    </location>
</feature>
<dbReference type="GO" id="GO:0004065">
    <property type="term" value="F:arylsulfatase activity"/>
    <property type="evidence" value="ECO:0007669"/>
    <property type="project" value="UniProtKB-EC"/>
</dbReference>
<evidence type="ECO:0000256" key="4">
    <source>
        <dbReference type="ARBA" id="ARBA00022837"/>
    </source>
</evidence>
<dbReference type="EC" id="3.1.6.1" evidence="6"/>
<dbReference type="Pfam" id="PF00884">
    <property type="entry name" value="Sulfatase"/>
    <property type="match status" value="1"/>
</dbReference>
<dbReference type="PANTHER" id="PTHR42693">
    <property type="entry name" value="ARYLSULFATASE FAMILY MEMBER"/>
    <property type="match status" value="1"/>
</dbReference>
<comment type="similarity">
    <text evidence="1">Belongs to the sulfatase family.</text>
</comment>
<gene>
    <name evidence="6" type="primary">atsA</name>
    <name evidence="6" type="ORF">DSM106044_03466</name>
</gene>
<evidence type="ECO:0000256" key="2">
    <source>
        <dbReference type="ARBA" id="ARBA00022723"/>
    </source>
</evidence>
<keyword evidence="7" id="KW-1185">Reference proteome</keyword>
<evidence type="ECO:0000313" key="6">
    <source>
        <dbReference type="EMBL" id="TLC99674.1"/>
    </source>
</evidence>
<name>A0A4U8Q4D1_9FIRM</name>
<dbReference type="SUPFAM" id="SSF53649">
    <property type="entry name" value="Alkaline phosphatase-like"/>
    <property type="match status" value="1"/>
</dbReference>
<dbReference type="InterPro" id="IPR017850">
    <property type="entry name" value="Alkaline_phosphatase_core_sf"/>
</dbReference>
<dbReference type="Proteomes" id="UP000306509">
    <property type="component" value="Unassembled WGS sequence"/>
</dbReference>